<keyword evidence="3 12" id="KW-0812">Transmembrane</keyword>
<evidence type="ECO:0000259" key="13">
    <source>
        <dbReference type="PROSITE" id="PS50041"/>
    </source>
</evidence>
<evidence type="ECO:0000256" key="4">
    <source>
        <dbReference type="ARBA" id="ARBA00022729"/>
    </source>
</evidence>
<feature type="domain" description="Fibronectin type-II" evidence="14">
    <location>
        <begin position="199"/>
        <end position="247"/>
    </location>
</feature>
<feature type="domain" description="C-type lectin" evidence="13">
    <location>
        <begin position="261"/>
        <end position="378"/>
    </location>
</feature>
<dbReference type="SUPFAM" id="SSF57440">
    <property type="entry name" value="Kringle-like"/>
    <property type="match status" value="1"/>
</dbReference>
<accession>A0A8C9SIC7</accession>
<dbReference type="CTD" id="22925"/>
<sequence length="1492" mass="169884">MLSPTLSGVKDMKTHRAIRVKPRAVGLPLTLCALLLARGCCYDGAEEEVDDELLDKKQLSELYNKGSFILESVQLKRCISMDRSNLVLESCEKPTRRMLWKWVSRQRLFNLGCSLCLGLNTSDALQPLGAFECDAPLLTMWWRCAGSILFGASQFKLAVTGRLVVAKRTAYHQWRRYLTTGEGPCAYPYEEIHTLLGNAQGMPCALPFKYNNKWYPECTAEGREDHHHWCATTSRYDKDEKWGFCPSPEPGCDTFWDMNQETSTCYQFNLYTIMTWSQAHTSCRAQGGDLLSITDLAEQKYIQDRLSDVGVTVWIGLNHLNEKAGWHWSDGSPLVLVNFTEGVSAASHQDRQCGVYSSTSGYQWQSLSCESALPYICKKTPNNSRKAEPFDNWQYYHTTCAAGWHPHNRFCYRVLEEPKSWMDSSSSCQSMGANLTSLHSLSDVELLLGLLANLSDTNAEVWIGLKNRISSVFEWADGSPVTVTYWHKRQPDLRYSHLQLCTKANKIHGNWLLVPCDAKLPSVCRKAGLPIHESREWDVGCPEDWKRRGHFCYKVTSHLQTYEDAVMGYYCGAPLVTVENRFEQAFLNSLMSTVSSNMGQYYWTALQDQNKTGEYSWLAHNGSAPPLLYSNWNRHQPVGAGGCVAMSSGQSLGRWEVKDCKSYKALSICKQSISGYQEMETSNNHIDKYAPCPPGWQSSTGLLHCYKVFHSEKILMKRSWAEADFFCQALGTNLASFHHYEEEVFVRGMLGSMFDGTEGRWFWVGFTKRNPESAGSWEWSDGTPVASSFIEDENTENDKYNCASYTDVTNSLVPQSCDVKHEWICKIPRGIELKKPYWYTEPREPWVFYKGAEYYFDHNPFPWDVVSFACMLMGADLVSIHSSGELSFIKERMKLYHGSPQWWIGLTADTTTREFSWSDESPVQYQNWPKGHSHHSPGQNRLCVSMSALSGQWSENQCSNQHGYVCKRRIVSVVEIPREPHYIGQCPEKWLYFGHKCILLHLPNCQEERKSWRDAQGICSSFQGSLVAIESEIEQAYITMLLSGATTDVWIGLQNEHHWVNGKSLTYTNWSPIQPESTVSDYYGPLDSDSRFCTLLSTDHNFIFNGKWYNDRCSAAEYGFVCQKPQDPSKPPSQSYFHPLPDIIEYKNRSYKVIHGNMSWYDALNRCLENEAELVSITDPFQQAFLTVLVNKLAFAHWIGLFSQDNGISYTWMDGSTLQFVHWNSEDNGDEAVGSCTYMNVRGSWQKSDCEIILQGAVCQVFPPRSHSVSYEVTCPDAWEKFQSSCYSFEPVIRRLSLGEAREHCRHKAKSSDLLMVKNEDENQFVLEKLKLHALPHQTIWLAISYDTNLNTLTWMDGSAIEYSNWHFKAPNTDLLTADTCVSMRISDSIWHLARCSDSLGFVCKTITDTVSEVEVQPVSGLHHGIIPAALAVAILIFSLLAASLWYVYRRNVTRFRRLPTLGNAYYRQASSQATDSDGNVLIMNLEINTGE</sequence>
<dbReference type="SMART" id="SM00034">
    <property type="entry name" value="CLECT"/>
    <property type="match status" value="8"/>
</dbReference>
<reference evidence="15 16" key="1">
    <citation type="submission" date="2019-04" db="EMBL/GenBank/DDBJ databases">
        <authorList>
            <consortium name="Wellcome Sanger Institute Data Sharing"/>
        </authorList>
    </citation>
    <scope>NUCLEOTIDE SEQUENCE [LARGE SCALE GENOMIC DNA]</scope>
</reference>
<feature type="disulfide bond" evidence="11">
    <location>
        <begin position="218"/>
        <end position="245"/>
    </location>
</feature>
<dbReference type="PROSITE" id="PS00023">
    <property type="entry name" value="FN2_1"/>
    <property type="match status" value="1"/>
</dbReference>
<keyword evidence="6 12" id="KW-1133">Transmembrane helix</keyword>
<dbReference type="InterPro" id="IPR018378">
    <property type="entry name" value="C-type_lectin_CS"/>
</dbReference>
<evidence type="ECO:0000256" key="3">
    <source>
        <dbReference type="ARBA" id="ARBA00022692"/>
    </source>
</evidence>
<feature type="domain" description="C-type lectin" evidence="13">
    <location>
        <begin position="849"/>
        <end position="967"/>
    </location>
</feature>
<dbReference type="PROSITE" id="PS50041">
    <property type="entry name" value="C_TYPE_LECTIN_2"/>
    <property type="match status" value="8"/>
</dbReference>
<dbReference type="FunFam" id="3.10.100.10:FF:000018">
    <property type="entry name" value="Mannose receptor, C type 2"/>
    <property type="match status" value="1"/>
</dbReference>
<dbReference type="GO" id="GO:0016020">
    <property type="term" value="C:membrane"/>
    <property type="evidence" value="ECO:0007669"/>
    <property type="project" value="UniProtKB-SubCell"/>
</dbReference>
<dbReference type="Pfam" id="PF00040">
    <property type="entry name" value="fn2"/>
    <property type="match status" value="1"/>
</dbReference>
<evidence type="ECO:0000256" key="7">
    <source>
        <dbReference type="ARBA" id="ARBA00023136"/>
    </source>
</evidence>
<proteinExistence type="predicted"/>
<evidence type="ECO:0000313" key="16">
    <source>
        <dbReference type="Proteomes" id="UP000694397"/>
    </source>
</evidence>
<evidence type="ECO:0000256" key="2">
    <source>
        <dbReference type="ARBA" id="ARBA00022583"/>
    </source>
</evidence>
<feature type="domain" description="C-type lectin" evidence="13">
    <location>
        <begin position="1146"/>
        <end position="1251"/>
    </location>
</feature>
<dbReference type="Gene3D" id="2.10.10.10">
    <property type="entry name" value="Fibronectin, type II, collagen-binding"/>
    <property type="match status" value="1"/>
</dbReference>
<keyword evidence="5" id="KW-0677">Repeat</keyword>
<dbReference type="RefSeq" id="XP_018597123.1">
    <property type="nucleotide sequence ID" value="XM_018741607.1"/>
</dbReference>
<dbReference type="CDD" id="cd00037">
    <property type="entry name" value="CLECT"/>
    <property type="match status" value="7"/>
</dbReference>
<dbReference type="InterPro" id="IPR036943">
    <property type="entry name" value="FN_type2_sf"/>
</dbReference>
<feature type="domain" description="C-type lectin" evidence="13">
    <location>
        <begin position="704"/>
        <end position="826"/>
    </location>
</feature>
<dbReference type="FunFam" id="2.80.10.50:FF:000039">
    <property type="entry name" value="Secretory phospholipase A2 receptor"/>
    <property type="match status" value="1"/>
</dbReference>
<dbReference type="InterPro" id="IPR000772">
    <property type="entry name" value="Ricin_B_lectin"/>
</dbReference>
<dbReference type="InterPro" id="IPR016187">
    <property type="entry name" value="CTDL_fold"/>
</dbReference>
<gene>
    <name evidence="15" type="primary">PLA2R1</name>
    <name evidence="15" type="synonym">pla2r1</name>
</gene>
<evidence type="ECO:0000256" key="11">
    <source>
        <dbReference type="PROSITE-ProRule" id="PRU00479"/>
    </source>
</evidence>
<dbReference type="FunFam" id="3.10.100.10:FF:000047">
    <property type="entry name" value="lymphocyte antigen 75"/>
    <property type="match status" value="1"/>
</dbReference>
<dbReference type="GeneID" id="108927940"/>
<dbReference type="InterPro" id="IPR050111">
    <property type="entry name" value="C-type_lectin/snaclec_domain"/>
</dbReference>
<evidence type="ECO:0000256" key="1">
    <source>
        <dbReference type="ARBA" id="ARBA00004167"/>
    </source>
</evidence>
<keyword evidence="2" id="KW-0254">Endocytosis</keyword>
<dbReference type="PRINTS" id="PR00013">
    <property type="entry name" value="FNTYPEII"/>
</dbReference>
<dbReference type="Pfam" id="PF24562">
    <property type="entry name" value="CysR_MRC2_N"/>
    <property type="match status" value="1"/>
</dbReference>
<dbReference type="CDD" id="cd00062">
    <property type="entry name" value="FN2"/>
    <property type="match status" value="1"/>
</dbReference>
<feature type="domain" description="C-type lectin" evidence="13">
    <location>
        <begin position="1282"/>
        <end position="1405"/>
    </location>
</feature>
<name>A0A8C9SIC7_SCLFO</name>
<organism evidence="15 16">
    <name type="scientific">Scleropages formosus</name>
    <name type="common">Asian bonytongue</name>
    <name type="synonym">Osteoglossum formosum</name>
    <dbReference type="NCBI Taxonomy" id="113540"/>
    <lineage>
        <taxon>Eukaryota</taxon>
        <taxon>Metazoa</taxon>
        <taxon>Chordata</taxon>
        <taxon>Craniata</taxon>
        <taxon>Vertebrata</taxon>
        <taxon>Euteleostomi</taxon>
        <taxon>Actinopterygii</taxon>
        <taxon>Neopterygii</taxon>
        <taxon>Teleostei</taxon>
        <taxon>Osteoglossocephala</taxon>
        <taxon>Osteoglossomorpha</taxon>
        <taxon>Osteoglossiformes</taxon>
        <taxon>Osteoglossidae</taxon>
        <taxon>Scleropages</taxon>
    </lineage>
</organism>
<dbReference type="PROSITE" id="PS50231">
    <property type="entry name" value="RICIN_B_LECTIN"/>
    <property type="match status" value="1"/>
</dbReference>
<keyword evidence="8 11" id="KW-1015">Disulfide bond</keyword>
<dbReference type="Ensembl" id="ENSSFOT00015038526.1">
    <property type="protein sequence ID" value="ENSSFOP00015039787.1"/>
    <property type="gene ID" value="ENSSFOG00015022995.2"/>
</dbReference>
<keyword evidence="4" id="KW-0732">Signal</keyword>
<dbReference type="FunFam" id="2.10.10.10:FF:000001">
    <property type="entry name" value="Fibronectin 1a isoform 1"/>
    <property type="match status" value="1"/>
</dbReference>
<comment type="subcellular location">
    <subcellularLocation>
        <location evidence="1">Membrane</location>
        <topology evidence="1">Single-pass membrane protein</topology>
    </subcellularLocation>
</comment>
<evidence type="ECO:0000256" key="10">
    <source>
        <dbReference type="ARBA" id="ARBA00023180"/>
    </source>
</evidence>
<dbReference type="SUPFAM" id="SSF56436">
    <property type="entry name" value="C-type lectin-like"/>
    <property type="match status" value="8"/>
</dbReference>
<dbReference type="InterPro" id="IPR000562">
    <property type="entry name" value="FN_type2_dom"/>
</dbReference>
<dbReference type="OrthoDB" id="5858677at2759"/>
<evidence type="ECO:0000256" key="9">
    <source>
        <dbReference type="ARBA" id="ARBA00023170"/>
    </source>
</evidence>
<evidence type="ECO:0000256" key="8">
    <source>
        <dbReference type="ARBA" id="ARBA00023157"/>
    </source>
</evidence>
<dbReference type="SUPFAM" id="SSF50370">
    <property type="entry name" value="Ricin B-like lectins"/>
    <property type="match status" value="1"/>
</dbReference>
<dbReference type="PROSITE" id="PS00615">
    <property type="entry name" value="C_TYPE_LECTIN_1"/>
    <property type="match status" value="1"/>
</dbReference>
<dbReference type="PROSITE" id="PS51092">
    <property type="entry name" value="FN2_2"/>
    <property type="match status" value="1"/>
</dbReference>
<dbReference type="InterPro" id="IPR035992">
    <property type="entry name" value="Ricin_B-like_lectins"/>
</dbReference>
<protein>
    <submittedName>
        <fullName evidence="15">Phospholipase A2 receptor 1</fullName>
    </submittedName>
</protein>
<dbReference type="Pfam" id="PF00059">
    <property type="entry name" value="Lectin_C"/>
    <property type="match status" value="8"/>
</dbReference>
<evidence type="ECO:0000256" key="12">
    <source>
        <dbReference type="SAM" id="Phobius"/>
    </source>
</evidence>
<dbReference type="GO" id="GO:0006897">
    <property type="term" value="P:endocytosis"/>
    <property type="evidence" value="ECO:0007669"/>
    <property type="project" value="UniProtKB-KW"/>
</dbReference>
<dbReference type="InterPro" id="IPR001304">
    <property type="entry name" value="C-type_lectin-like"/>
</dbReference>
<feature type="domain" description="C-type lectin" evidence="13">
    <location>
        <begin position="407"/>
        <end position="525"/>
    </location>
</feature>
<dbReference type="Gene3D" id="2.80.10.50">
    <property type="match status" value="1"/>
</dbReference>
<evidence type="ECO:0000313" key="15">
    <source>
        <dbReference type="Ensembl" id="ENSSFOP00015039787.1"/>
    </source>
</evidence>
<keyword evidence="10" id="KW-0325">Glycoprotein</keyword>
<feature type="disulfide bond" evidence="11">
    <location>
        <begin position="204"/>
        <end position="230"/>
    </location>
</feature>
<keyword evidence="9" id="KW-0675">Receptor</keyword>
<dbReference type="Gene3D" id="3.10.100.10">
    <property type="entry name" value="Mannose-Binding Protein A, subunit A"/>
    <property type="match status" value="8"/>
</dbReference>
<dbReference type="Proteomes" id="UP000694397">
    <property type="component" value="Chromosome 12"/>
</dbReference>
<dbReference type="KEGG" id="sfm:108927940"/>
<dbReference type="GeneTree" id="ENSGT01050000244842"/>
<keyword evidence="16" id="KW-1185">Reference proteome</keyword>
<feature type="transmembrane region" description="Helical" evidence="12">
    <location>
        <begin position="1426"/>
        <end position="1449"/>
    </location>
</feature>
<dbReference type="InterPro" id="IPR016186">
    <property type="entry name" value="C-type_lectin-like/link_sf"/>
</dbReference>
<keyword evidence="7 12" id="KW-0472">Membrane</keyword>
<evidence type="ECO:0000256" key="6">
    <source>
        <dbReference type="ARBA" id="ARBA00022989"/>
    </source>
</evidence>
<feature type="domain" description="C-type lectin" evidence="13">
    <location>
        <begin position="548"/>
        <end position="660"/>
    </location>
</feature>
<dbReference type="SMART" id="SM00059">
    <property type="entry name" value="FN2"/>
    <property type="match status" value="1"/>
</dbReference>
<feature type="domain" description="C-type lectin" evidence="13">
    <location>
        <begin position="993"/>
        <end position="1114"/>
    </location>
</feature>
<dbReference type="InterPro" id="IPR013806">
    <property type="entry name" value="Kringle-like"/>
</dbReference>
<dbReference type="PANTHER" id="PTHR22803">
    <property type="entry name" value="MANNOSE, PHOSPHOLIPASE, LECTIN RECEPTOR RELATED"/>
    <property type="match status" value="1"/>
</dbReference>
<dbReference type="FunFam" id="3.10.100.10:FF:000168">
    <property type="entry name" value="Phospholipase A2 receptor 1"/>
    <property type="match status" value="1"/>
</dbReference>
<evidence type="ECO:0000256" key="5">
    <source>
        <dbReference type="ARBA" id="ARBA00022737"/>
    </source>
</evidence>
<reference evidence="15" key="3">
    <citation type="submission" date="2025-09" db="UniProtKB">
        <authorList>
            <consortium name="Ensembl"/>
        </authorList>
    </citation>
    <scope>IDENTIFICATION</scope>
</reference>
<evidence type="ECO:0000259" key="14">
    <source>
        <dbReference type="PROSITE" id="PS51092"/>
    </source>
</evidence>
<reference evidence="15" key="2">
    <citation type="submission" date="2025-08" db="UniProtKB">
        <authorList>
            <consortium name="Ensembl"/>
        </authorList>
    </citation>
    <scope>IDENTIFICATION</scope>
</reference>